<accession>A0A0W1R3F0</accession>
<proteinExistence type="predicted"/>
<feature type="domain" description="Major facilitator superfamily (MFS) profile" evidence="7">
    <location>
        <begin position="18"/>
        <end position="397"/>
    </location>
</feature>
<dbReference type="Proteomes" id="UP000054387">
    <property type="component" value="Unassembled WGS sequence"/>
</dbReference>
<evidence type="ECO:0000256" key="3">
    <source>
        <dbReference type="ARBA" id="ARBA00022692"/>
    </source>
</evidence>
<name>A0A0W1R3F0_9EURY</name>
<dbReference type="InterPro" id="IPR011701">
    <property type="entry name" value="MFS"/>
</dbReference>
<protein>
    <recommendedName>
        <fullName evidence="7">Major facilitator superfamily (MFS) profile domain-containing protein</fullName>
    </recommendedName>
</protein>
<feature type="transmembrane region" description="Helical" evidence="6">
    <location>
        <begin position="84"/>
        <end position="101"/>
    </location>
</feature>
<evidence type="ECO:0000256" key="2">
    <source>
        <dbReference type="ARBA" id="ARBA00022475"/>
    </source>
</evidence>
<keyword evidence="3 6" id="KW-0812">Transmembrane</keyword>
<dbReference type="PANTHER" id="PTHR43124">
    <property type="entry name" value="PURINE EFFLUX PUMP PBUE"/>
    <property type="match status" value="1"/>
</dbReference>
<gene>
    <name evidence="8" type="ORF">AUR64_02635</name>
</gene>
<dbReference type="Pfam" id="PF07690">
    <property type="entry name" value="MFS_1"/>
    <property type="match status" value="1"/>
</dbReference>
<feature type="transmembrane region" description="Helical" evidence="6">
    <location>
        <begin position="288"/>
        <end position="306"/>
    </location>
</feature>
<dbReference type="AlphaFoldDB" id="A0A0W1R3F0"/>
<dbReference type="PROSITE" id="PS50850">
    <property type="entry name" value="MFS"/>
    <property type="match status" value="1"/>
</dbReference>
<feature type="transmembrane region" description="Helical" evidence="6">
    <location>
        <begin position="144"/>
        <end position="166"/>
    </location>
</feature>
<keyword evidence="2" id="KW-1003">Cell membrane</keyword>
<feature type="transmembrane region" description="Helical" evidence="6">
    <location>
        <begin position="107"/>
        <end position="123"/>
    </location>
</feature>
<feature type="transmembrane region" description="Helical" evidence="6">
    <location>
        <begin position="172"/>
        <end position="192"/>
    </location>
</feature>
<evidence type="ECO:0000256" key="4">
    <source>
        <dbReference type="ARBA" id="ARBA00022989"/>
    </source>
</evidence>
<dbReference type="GO" id="GO:0005886">
    <property type="term" value="C:plasma membrane"/>
    <property type="evidence" value="ECO:0007669"/>
    <property type="project" value="UniProtKB-SubCell"/>
</dbReference>
<feature type="transmembrane region" description="Helical" evidence="6">
    <location>
        <begin position="224"/>
        <end position="249"/>
    </location>
</feature>
<dbReference type="GO" id="GO:0022857">
    <property type="term" value="F:transmembrane transporter activity"/>
    <property type="evidence" value="ECO:0007669"/>
    <property type="project" value="InterPro"/>
</dbReference>
<comment type="subcellular location">
    <subcellularLocation>
        <location evidence="1">Cell membrane</location>
        <topology evidence="1">Multi-pass membrane protein</topology>
    </subcellularLocation>
</comment>
<evidence type="ECO:0000256" key="1">
    <source>
        <dbReference type="ARBA" id="ARBA00004651"/>
    </source>
</evidence>
<evidence type="ECO:0000259" key="7">
    <source>
        <dbReference type="PROSITE" id="PS50850"/>
    </source>
</evidence>
<dbReference type="Gene3D" id="1.20.1250.20">
    <property type="entry name" value="MFS general substrate transporter like domains"/>
    <property type="match status" value="2"/>
</dbReference>
<evidence type="ECO:0000313" key="8">
    <source>
        <dbReference type="EMBL" id="KTG07755.1"/>
    </source>
</evidence>
<comment type="caution">
    <text evidence="8">The sequence shown here is derived from an EMBL/GenBank/DDBJ whole genome shotgun (WGS) entry which is preliminary data.</text>
</comment>
<dbReference type="EMBL" id="LOPU01000040">
    <property type="protein sequence ID" value="KTG07755.1"/>
    <property type="molecule type" value="Genomic_DNA"/>
</dbReference>
<feature type="transmembrane region" description="Helical" evidence="6">
    <location>
        <begin position="52"/>
        <end position="72"/>
    </location>
</feature>
<dbReference type="InterPro" id="IPR036259">
    <property type="entry name" value="MFS_trans_sf"/>
</dbReference>
<feature type="transmembrane region" description="Helical" evidence="6">
    <location>
        <begin position="255"/>
        <end position="276"/>
    </location>
</feature>
<feature type="transmembrane region" description="Helical" evidence="6">
    <location>
        <begin position="376"/>
        <end position="394"/>
    </location>
</feature>
<dbReference type="RefSeq" id="WP_058583586.1">
    <property type="nucleotide sequence ID" value="NZ_LOPU01000040.1"/>
</dbReference>
<keyword evidence="4 6" id="KW-1133">Transmembrane helix</keyword>
<dbReference type="InterPro" id="IPR020846">
    <property type="entry name" value="MFS_dom"/>
</dbReference>
<evidence type="ECO:0000256" key="6">
    <source>
        <dbReference type="SAM" id="Phobius"/>
    </source>
</evidence>
<dbReference type="InterPro" id="IPR050189">
    <property type="entry name" value="MFS_Efflux_Transporters"/>
</dbReference>
<dbReference type="PANTHER" id="PTHR43124:SF3">
    <property type="entry name" value="CHLORAMPHENICOL EFFLUX PUMP RV0191"/>
    <property type="match status" value="1"/>
</dbReference>
<evidence type="ECO:0000313" key="9">
    <source>
        <dbReference type="Proteomes" id="UP000054387"/>
    </source>
</evidence>
<organism evidence="8 9">
    <name type="scientific">Haloprofundus marisrubri</name>
    <dbReference type="NCBI Taxonomy" id="1514971"/>
    <lineage>
        <taxon>Archaea</taxon>
        <taxon>Methanobacteriati</taxon>
        <taxon>Methanobacteriota</taxon>
        <taxon>Stenosarchaea group</taxon>
        <taxon>Halobacteria</taxon>
        <taxon>Halobacteriales</taxon>
        <taxon>Haloferacaceae</taxon>
        <taxon>Haloprofundus</taxon>
    </lineage>
</organism>
<feature type="transmembrane region" description="Helical" evidence="6">
    <location>
        <begin position="349"/>
        <end position="370"/>
    </location>
</feature>
<evidence type="ECO:0000256" key="5">
    <source>
        <dbReference type="ARBA" id="ARBA00023136"/>
    </source>
</evidence>
<dbReference type="OrthoDB" id="29061at2157"/>
<sequence>MRPVSTVRRALRLPGIGVLLTVSAGWFLTLGMRFVVPALLPTISADFGLSNAAAGFAVSVVWAGYAIMQFPAGMVADRVDERTLLVTSLCLAGGSLVVLAGAINYELFLVACGLFGLATGLYGPPRGMLLSRTFTRRSGAMFGIALASGSVGAALLPFVAVAAAGVTGWRPSFLVFVAPFVLVAVGLARAVPRRTESSGSTRTLLSVGQWRAVVRALVVTRARVVVPAVSLMIFGFQAITAFLPLYLVAEKGFDAAQAALLYGMLFASAAVVQPLAGTLADRFGEQRTLVTTCAVSIVPLVSIPFLDDVVPLALAIVALGVREGVVPISNALTIAALPEDVRGSSWGLARTLFMGFASMGSVVVGVFGDYGRFDEAFFLLAALTVVSVLLYATLPSE</sequence>
<reference evidence="8 9" key="1">
    <citation type="submission" date="2015-12" db="EMBL/GenBank/DDBJ databases">
        <title>Haloprofundus marisrubri gen. nov., sp. nov., an extremely halophilic archaeon isolated from the Discovery deep brine-seawater interface in the Red Sea.</title>
        <authorList>
            <person name="Zhang G."/>
            <person name="Stingl U."/>
            <person name="Rashid M."/>
        </authorList>
    </citation>
    <scope>NUCLEOTIDE SEQUENCE [LARGE SCALE GENOMIC DNA]</scope>
    <source>
        <strain evidence="8 9">SB9</strain>
    </source>
</reference>
<keyword evidence="5 6" id="KW-0472">Membrane</keyword>
<keyword evidence="9" id="KW-1185">Reference proteome</keyword>
<feature type="transmembrane region" description="Helical" evidence="6">
    <location>
        <begin position="12"/>
        <end position="32"/>
    </location>
</feature>
<dbReference type="SUPFAM" id="SSF103473">
    <property type="entry name" value="MFS general substrate transporter"/>
    <property type="match status" value="1"/>
</dbReference>